<dbReference type="Pfam" id="PF01464">
    <property type="entry name" value="SLT"/>
    <property type="match status" value="1"/>
</dbReference>
<accession>B6IS48</accession>
<dbReference type="InterPro" id="IPR023346">
    <property type="entry name" value="Lysozyme-like_dom_sf"/>
</dbReference>
<dbReference type="eggNOG" id="COG0741">
    <property type="taxonomic scope" value="Bacteria"/>
</dbReference>
<sequence>MMERMRRRRTELPRPESVPDVADPDISPVRRPRLARFLAASAVCLLAAAGTARADSCVDHILKAEKEHGIPRGLMLAVALVESGQDGLPSPFAVNVKGRAVYARSETEAASYLRDGRGQVRGAVTAGCMQISLAHHSAAFRPVEKIVDPQHNVGYAARYLVRLRNETGSWAKAVARYNGSAGKTARTYQCKVQRQLAALGVTEVALVDAANCGKRQEASIAPRTRRAFQQAALDPLS</sequence>
<dbReference type="CAZy" id="GH23">
    <property type="family name" value="Glycoside Hydrolase Family 23"/>
</dbReference>
<dbReference type="STRING" id="414684.RC1_0854"/>
<dbReference type="HOGENOM" id="CLU_1248525_0_0_5"/>
<evidence type="ECO:0000313" key="4">
    <source>
        <dbReference type="EMBL" id="ACI98284.1"/>
    </source>
</evidence>
<feature type="domain" description="Transglycosylase SLT" evidence="3">
    <location>
        <begin position="61"/>
        <end position="187"/>
    </location>
</feature>
<protein>
    <recommendedName>
        <fullName evidence="3">Transglycosylase SLT domain-containing protein</fullName>
    </recommendedName>
</protein>
<keyword evidence="5" id="KW-1185">Reference proteome</keyword>
<dbReference type="Proteomes" id="UP000001591">
    <property type="component" value="Chromosome"/>
</dbReference>
<evidence type="ECO:0000313" key="5">
    <source>
        <dbReference type="Proteomes" id="UP000001591"/>
    </source>
</evidence>
<dbReference type="InterPro" id="IPR008258">
    <property type="entry name" value="Transglycosylase_SLT_dom_1"/>
</dbReference>
<dbReference type="Gene3D" id="1.10.530.10">
    <property type="match status" value="1"/>
</dbReference>
<proteinExistence type="inferred from homology"/>
<feature type="region of interest" description="Disordered" evidence="2">
    <location>
        <begin position="1"/>
        <end position="25"/>
    </location>
</feature>
<dbReference type="EMBL" id="CP000613">
    <property type="protein sequence ID" value="ACI98284.1"/>
    <property type="molecule type" value="Genomic_DNA"/>
</dbReference>
<gene>
    <name evidence="4" type="ordered locus">RC1_0854</name>
</gene>
<comment type="similarity">
    <text evidence="1">Belongs to the virb1 family.</text>
</comment>
<reference evidence="4 5" key="1">
    <citation type="journal article" date="2010" name="BMC Genomics">
        <title>Metabolic flexibility revealed in the genome of the cyst-forming alpha-1 proteobacterium Rhodospirillum centenum.</title>
        <authorList>
            <person name="Lu Y.K."/>
            <person name="Marden J."/>
            <person name="Han M."/>
            <person name="Swingley W.D."/>
            <person name="Mastrian S.D."/>
            <person name="Chowdhury S.R."/>
            <person name="Hao J."/>
            <person name="Helmy T."/>
            <person name="Kim S."/>
            <person name="Kurdoglu A.A."/>
            <person name="Matthies H.J."/>
            <person name="Rollo D."/>
            <person name="Stothard P."/>
            <person name="Blankenship R.E."/>
            <person name="Bauer C.E."/>
            <person name="Touchman J.W."/>
        </authorList>
    </citation>
    <scope>NUCLEOTIDE SEQUENCE [LARGE SCALE GENOMIC DNA]</scope>
    <source>
        <strain evidence="5">ATCC 51521 / SW</strain>
    </source>
</reference>
<name>B6IS48_RHOCS</name>
<dbReference type="KEGG" id="rce:RC1_0854"/>
<evidence type="ECO:0000256" key="2">
    <source>
        <dbReference type="SAM" id="MobiDB-lite"/>
    </source>
</evidence>
<dbReference type="AlphaFoldDB" id="B6IS48"/>
<evidence type="ECO:0000256" key="1">
    <source>
        <dbReference type="ARBA" id="ARBA00009387"/>
    </source>
</evidence>
<dbReference type="SUPFAM" id="SSF53955">
    <property type="entry name" value="Lysozyme-like"/>
    <property type="match status" value="1"/>
</dbReference>
<evidence type="ECO:0000259" key="3">
    <source>
        <dbReference type="Pfam" id="PF01464"/>
    </source>
</evidence>
<feature type="compositionally biased region" description="Basic and acidic residues" evidence="2">
    <location>
        <begin position="1"/>
        <end position="14"/>
    </location>
</feature>
<organism evidence="4 5">
    <name type="scientific">Rhodospirillum centenum (strain ATCC 51521 / SW)</name>
    <dbReference type="NCBI Taxonomy" id="414684"/>
    <lineage>
        <taxon>Bacteria</taxon>
        <taxon>Pseudomonadati</taxon>
        <taxon>Pseudomonadota</taxon>
        <taxon>Alphaproteobacteria</taxon>
        <taxon>Rhodospirillales</taxon>
        <taxon>Rhodospirillaceae</taxon>
        <taxon>Rhodospirillum</taxon>
    </lineage>
</organism>